<protein>
    <submittedName>
        <fullName evidence="2">Uncharacterized protein</fullName>
    </submittedName>
</protein>
<dbReference type="RefSeq" id="WP_115542089.1">
    <property type="nucleotide sequence ID" value="NZ_NXLQ01000001.1"/>
</dbReference>
<evidence type="ECO:0000313" key="2">
    <source>
        <dbReference type="EMBL" id="RDU67562.1"/>
    </source>
</evidence>
<accession>A0A3D8IQU4</accession>
<organism evidence="2 3">
    <name type="scientific">Helicobacter didelphidarum</name>
    <dbReference type="NCBI Taxonomy" id="2040648"/>
    <lineage>
        <taxon>Bacteria</taxon>
        <taxon>Pseudomonadati</taxon>
        <taxon>Campylobacterota</taxon>
        <taxon>Epsilonproteobacteria</taxon>
        <taxon>Campylobacterales</taxon>
        <taxon>Helicobacteraceae</taxon>
        <taxon>Helicobacter</taxon>
    </lineage>
</organism>
<sequence>MWNLKIKESINQKYSNQDSPNQNFHQHNKQIKVIEFIYYESLRSKWVKIISIIVLHLASIGFILASFLLIALLFDMIKSDIAICRDNNFISLSLRYFL</sequence>
<evidence type="ECO:0000313" key="3">
    <source>
        <dbReference type="Proteomes" id="UP000256379"/>
    </source>
</evidence>
<evidence type="ECO:0000256" key="1">
    <source>
        <dbReference type="SAM" id="Phobius"/>
    </source>
</evidence>
<keyword evidence="1" id="KW-1133">Transmembrane helix</keyword>
<keyword evidence="3" id="KW-1185">Reference proteome</keyword>
<proteinExistence type="predicted"/>
<keyword evidence="1" id="KW-0472">Membrane</keyword>
<dbReference type="AlphaFoldDB" id="A0A3D8IQU4"/>
<comment type="caution">
    <text evidence="2">The sequence shown here is derived from an EMBL/GenBank/DDBJ whole genome shotgun (WGS) entry which is preliminary data.</text>
</comment>
<reference evidence="2 3" key="1">
    <citation type="submission" date="2018-04" db="EMBL/GenBank/DDBJ databases">
        <title>Novel Campyloabacter and Helicobacter Species and Strains.</title>
        <authorList>
            <person name="Mannion A.J."/>
            <person name="Shen Z."/>
            <person name="Fox J.G."/>
        </authorList>
    </citation>
    <scope>NUCLEOTIDE SEQUENCE [LARGE SCALE GENOMIC DNA]</scope>
    <source>
        <strain evidence="2 3">MIT 17-337</strain>
    </source>
</reference>
<feature type="transmembrane region" description="Helical" evidence="1">
    <location>
        <begin position="49"/>
        <end position="74"/>
    </location>
</feature>
<dbReference type="Proteomes" id="UP000256379">
    <property type="component" value="Unassembled WGS sequence"/>
</dbReference>
<keyword evidence="1" id="KW-0812">Transmembrane</keyword>
<dbReference type="EMBL" id="NXLQ01000001">
    <property type="protein sequence ID" value="RDU67562.1"/>
    <property type="molecule type" value="Genomic_DNA"/>
</dbReference>
<name>A0A3D8IQU4_9HELI</name>
<gene>
    <name evidence="2" type="ORF">CQA53_00670</name>
</gene>